<evidence type="ECO:0000259" key="1">
    <source>
        <dbReference type="Pfam" id="PF00534"/>
    </source>
</evidence>
<dbReference type="InterPro" id="IPR028098">
    <property type="entry name" value="Glyco_trans_4-like_N"/>
</dbReference>
<dbReference type="GO" id="GO:0016757">
    <property type="term" value="F:glycosyltransferase activity"/>
    <property type="evidence" value="ECO:0007669"/>
    <property type="project" value="InterPro"/>
</dbReference>
<dbReference type="InterPro" id="IPR050194">
    <property type="entry name" value="Glycosyltransferase_grp1"/>
</dbReference>
<accession>A0A6J6N4Q4</accession>
<evidence type="ECO:0000313" key="3">
    <source>
        <dbReference type="EMBL" id="CAB4679533.1"/>
    </source>
</evidence>
<dbReference type="PANTHER" id="PTHR45947:SF3">
    <property type="entry name" value="SULFOQUINOVOSYL TRANSFERASE SQD2"/>
    <property type="match status" value="1"/>
</dbReference>
<dbReference type="Gene3D" id="3.40.50.2000">
    <property type="entry name" value="Glycogen Phosphorylase B"/>
    <property type="match status" value="2"/>
</dbReference>
<dbReference type="AlphaFoldDB" id="A0A6J6N4Q4"/>
<dbReference type="Pfam" id="PF13439">
    <property type="entry name" value="Glyco_transf_4"/>
    <property type="match status" value="1"/>
</dbReference>
<dbReference type="InterPro" id="IPR001296">
    <property type="entry name" value="Glyco_trans_1"/>
</dbReference>
<dbReference type="CDD" id="cd03801">
    <property type="entry name" value="GT4_PimA-like"/>
    <property type="match status" value="1"/>
</dbReference>
<feature type="domain" description="Glycosyl transferase family 1" evidence="1">
    <location>
        <begin position="189"/>
        <end position="337"/>
    </location>
</feature>
<gene>
    <name evidence="3" type="ORF">UFOPK2360_00435</name>
</gene>
<name>A0A6J6N4Q4_9ZZZZ</name>
<reference evidence="3" key="1">
    <citation type="submission" date="2020-05" db="EMBL/GenBank/DDBJ databases">
        <authorList>
            <person name="Chiriac C."/>
            <person name="Salcher M."/>
            <person name="Ghai R."/>
            <person name="Kavagutti S V."/>
        </authorList>
    </citation>
    <scope>NUCLEOTIDE SEQUENCE</scope>
</reference>
<organism evidence="3">
    <name type="scientific">freshwater metagenome</name>
    <dbReference type="NCBI Taxonomy" id="449393"/>
    <lineage>
        <taxon>unclassified sequences</taxon>
        <taxon>metagenomes</taxon>
        <taxon>ecological metagenomes</taxon>
    </lineage>
</organism>
<proteinExistence type="predicted"/>
<protein>
    <submittedName>
        <fullName evidence="3">Unannotated protein</fullName>
    </submittedName>
</protein>
<sequence>MKILLISGIYPPDDGGPAKFVPQFANHLISRGHKVKVITLTDSKRSKNEFPYPVRFINRSLTKPLRMILTTKYIFLSSIRSDLIFANGLYEETGVAVRFSRTPTLGKIVGDPVWERARNSGSTKLTIESFNNVESGGFQRKLLRFALNGFSEIITPSQQLADFVKQWGVSKAVSMIPNGVQVIGMTNQPKEFDLVTASRLVPWKNVDLLIRIAAKKNLKLCVIGDGPENLKLRTLATELNAQVTFTGALAQDKVSQQVAKAKYFALLSTYEGMSFALLEALGAGIPAIVSNAAGNVAVIQNGVNGYVVDISNEISCGNLIAEILSSSSDYQKVSEGALQSVIKNYSIDRTLANTETKLLSLK</sequence>
<feature type="domain" description="Glycosyltransferase subfamily 4-like N-terminal" evidence="2">
    <location>
        <begin position="15"/>
        <end position="180"/>
    </location>
</feature>
<dbReference type="EMBL" id="CAEZXH010000016">
    <property type="protein sequence ID" value="CAB4679533.1"/>
    <property type="molecule type" value="Genomic_DNA"/>
</dbReference>
<dbReference type="SUPFAM" id="SSF53756">
    <property type="entry name" value="UDP-Glycosyltransferase/glycogen phosphorylase"/>
    <property type="match status" value="1"/>
</dbReference>
<dbReference type="Pfam" id="PF00534">
    <property type="entry name" value="Glycos_transf_1"/>
    <property type="match status" value="1"/>
</dbReference>
<evidence type="ECO:0000259" key="2">
    <source>
        <dbReference type="Pfam" id="PF13439"/>
    </source>
</evidence>
<dbReference type="PANTHER" id="PTHR45947">
    <property type="entry name" value="SULFOQUINOVOSYL TRANSFERASE SQD2"/>
    <property type="match status" value="1"/>
</dbReference>